<dbReference type="GO" id="GO:0005886">
    <property type="term" value="C:plasma membrane"/>
    <property type="evidence" value="ECO:0007669"/>
    <property type="project" value="TreeGrafter"/>
</dbReference>
<gene>
    <name evidence="4" type="ORF">LOTGIDRAFT_231847</name>
</gene>
<dbReference type="Proteomes" id="UP000030746">
    <property type="component" value="Unassembled WGS sequence"/>
</dbReference>
<proteinExistence type="predicted"/>
<name>V3ZX87_LOTGI</name>
<organism evidence="4 5">
    <name type="scientific">Lottia gigantea</name>
    <name type="common">Giant owl limpet</name>
    <dbReference type="NCBI Taxonomy" id="225164"/>
    <lineage>
        <taxon>Eukaryota</taxon>
        <taxon>Metazoa</taxon>
        <taxon>Spiralia</taxon>
        <taxon>Lophotrochozoa</taxon>
        <taxon>Mollusca</taxon>
        <taxon>Gastropoda</taxon>
        <taxon>Patellogastropoda</taxon>
        <taxon>Lottioidea</taxon>
        <taxon>Lottiidae</taxon>
        <taxon>Lottia</taxon>
    </lineage>
</organism>
<dbReference type="STRING" id="225164.V3ZX87"/>
<dbReference type="HOGENOM" id="CLU_043543_0_0_1"/>
<dbReference type="OMA" id="SSMYRIC"/>
<evidence type="ECO:0000259" key="3">
    <source>
        <dbReference type="Pfam" id="PF10148"/>
    </source>
</evidence>
<keyword evidence="5" id="KW-1185">Reference proteome</keyword>
<dbReference type="GO" id="GO:0035332">
    <property type="term" value="P:positive regulation of hippo signaling"/>
    <property type="evidence" value="ECO:0007669"/>
    <property type="project" value="TreeGrafter"/>
</dbReference>
<evidence type="ECO:0000256" key="2">
    <source>
        <dbReference type="SAM" id="MobiDB-lite"/>
    </source>
</evidence>
<dbReference type="PANTHER" id="PTHR13103">
    <property type="entry name" value="SCHWANNOMIN INTERACTING PROTEIN 1"/>
    <property type="match status" value="1"/>
</dbReference>
<accession>V3ZX87</accession>
<sequence length="252" mass="28918">MKGVKFVNARWWVFKNDTKLLCYPFGLSLFSTQPNDRETIRQKLAMGSGEEEYYYNERAFKKPSFQTRLQSGMNLQICFMNEAMNEANNTLPDSLQVTSSSQPPEQQHQKPESTERHSPPVKHTDVKNGHRSKRTGDRNKSKDDNKKTSHPSRLKEEAKIALAQASTMAHMQLEVEKQLKKKSPIADMVGIPSLGDGRRKKFNRKLLQEMNLAQLQILVNDVHTQIENIGKYDLCVFYCHDSLCFVSVGQLK</sequence>
<keyword evidence="1" id="KW-0175">Coiled coil</keyword>
<dbReference type="CTD" id="20248736"/>
<dbReference type="RefSeq" id="XP_009053258.1">
    <property type="nucleotide sequence ID" value="XM_009055010.1"/>
</dbReference>
<feature type="compositionally biased region" description="Basic and acidic residues" evidence="2">
    <location>
        <begin position="107"/>
        <end position="156"/>
    </location>
</feature>
<reference evidence="4 5" key="1">
    <citation type="journal article" date="2013" name="Nature">
        <title>Insights into bilaterian evolution from three spiralian genomes.</title>
        <authorList>
            <person name="Simakov O."/>
            <person name="Marletaz F."/>
            <person name="Cho S.J."/>
            <person name="Edsinger-Gonzales E."/>
            <person name="Havlak P."/>
            <person name="Hellsten U."/>
            <person name="Kuo D.H."/>
            <person name="Larsson T."/>
            <person name="Lv J."/>
            <person name="Arendt D."/>
            <person name="Savage R."/>
            <person name="Osoegawa K."/>
            <person name="de Jong P."/>
            <person name="Grimwood J."/>
            <person name="Chapman J.A."/>
            <person name="Shapiro H."/>
            <person name="Aerts A."/>
            <person name="Otillar R.P."/>
            <person name="Terry A.Y."/>
            <person name="Boore J.L."/>
            <person name="Grigoriev I.V."/>
            <person name="Lindberg D.R."/>
            <person name="Seaver E.C."/>
            <person name="Weisblat D.A."/>
            <person name="Putnam N.H."/>
            <person name="Rokhsar D.S."/>
        </authorList>
    </citation>
    <scope>NUCLEOTIDE SEQUENCE [LARGE SCALE GENOMIC DNA]</scope>
</reference>
<dbReference type="GO" id="GO:0030054">
    <property type="term" value="C:cell junction"/>
    <property type="evidence" value="ECO:0007669"/>
    <property type="project" value="TreeGrafter"/>
</dbReference>
<feature type="region of interest" description="Disordered" evidence="2">
    <location>
        <begin position="92"/>
        <end position="156"/>
    </location>
</feature>
<feature type="domain" description="Schwannomin interacting protein 1 C-terminal" evidence="3">
    <location>
        <begin position="34"/>
        <end position="229"/>
    </location>
</feature>
<dbReference type="InterPro" id="IPR015649">
    <property type="entry name" value="SCHIP_1_C"/>
</dbReference>
<dbReference type="OrthoDB" id="6260144at2759"/>
<dbReference type="Pfam" id="PF10148">
    <property type="entry name" value="SCHIP-1_C"/>
    <property type="match status" value="1"/>
</dbReference>
<dbReference type="EMBL" id="KB201549">
    <property type="protein sequence ID" value="ESO96143.1"/>
    <property type="molecule type" value="Genomic_DNA"/>
</dbReference>
<dbReference type="PANTHER" id="PTHR13103:SF2">
    <property type="entry name" value="IQCJ-SCHIP1 READTHROUGH TRANSCRIPT PROTEIN-RELATED"/>
    <property type="match status" value="1"/>
</dbReference>
<evidence type="ECO:0000313" key="5">
    <source>
        <dbReference type="Proteomes" id="UP000030746"/>
    </source>
</evidence>
<feature type="compositionally biased region" description="Polar residues" evidence="2">
    <location>
        <begin position="92"/>
        <end position="106"/>
    </location>
</feature>
<protein>
    <recommendedName>
        <fullName evidence="3">Schwannomin interacting protein 1 C-terminal domain-containing protein</fullName>
    </recommendedName>
</protein>
<dbReference type="KEGG" id="lgi:LOTGIDRAFT_231847"/>
<dbReference type="InterPro" id="IPR039045">
    <property type="entry name" value="SCHIP_1"/>
</dbReference>
<dbReference type="GeneID" id="20248736"/>
<evidence type="ECO:0000313" key="4">
    <source>
        <dbReference type="EMBL" id="ESO96143.1"/>
    </source>
</evidence>
<evidence type="ECO:0000256" key="1">
    <source>
        <dbReference type="ARBA" id="ARBA00023054"/>
    </source>
</evidence>
<dbReference type="AlphaFoldDB" id="V3ZX87"/>